<dbReference type="EMBL" id="CM042018">
    <property type="protein sequence ID" value="KAI3830210.1"/>
    <property type="molecule type" value="Genomic_DNA"/>
</dbReference>
<gene>
    <name evidence="1" type="ORF">L1987_04344</name>
</gene>
<evidence type="ECO:0000313" key="2">
    <source>
        <dbReference type="Proteomes" id="UP001056120"/>
    </source>
</evidence>
<comment type="caution">
    <text evidence="1">The sequence shown here is derived from an EMBL/GenBank/DDBJ whole genome shotgun (WGS) entry which is preliminary data.</text>
</comment>
<name>A0ACB9KDG5_9ASTR</name>
<reference evidence="1 2" key="2">
    <citation type="journal article" date="2022" name="Mol. Ecol. Resour.">
        <title>The genomes of chicory, endive, great burdock and yacon provide insights into Asteraceae paleo-polyploidization history and plant inulin production.</title>
        <authorList>
            <person name="Fan W."/>
            <person name="Wang S."/>
            <person name="Wang H."/>
            <person name="Wang A."/>
            <person name="Jiang F."/>
            <person name="Liu H."/>
            <person name="Zhao H."/>
            <person name="Xu D."/>
            <person name="Zhang Y."/>
        </authorList>
    </citation>
    <scope>NUCLEOTIDE SEQUENCE [LARGE SCALE GENOMIC DNA]</scope>
    <source>
        <strain evidence="2">cv. Yunnan</strain>
        <tissue evidence="1">Leaves</tissue>
    </source>
</reference>
<organism evidence="1 2">
    <name type="scientific">Smallanthus sonchifolius</name>
    <dbReference type="NCBI Taxonomy" id="185202"/>
    <lineage>
        <taxon>Eukaryota</taxon>
        <taxon>Viridiplantae</taxon>
        <taxon>Streptophyta</taxon>
        <taxon>Embryophyta</taxon>
        <taxon>Tracheophyta</taxon>
        <taxon>Spermatophyta</taxon>
        <taxon>Magnoliopsida</taxon>
        <taxon>eudicotyledons</taxon>
        <taxon>Gunneridae</taxon>
        <taxon>Pentapetalae</taxon>
        <taxon>asterids</taxon>
        <taxon>campanulids</taxon>
        <taxon>Asterales</taxon>
        <taxon>Asteraceae</taxon>
        <taxon>Asteroideae</taxon>
        <taxon>Heliantheae alliance</taxon>
        <taxon>Millerieae</taxon>
        <taxon>Smallanthus</taxon>
    </lineage>
</organism>
<dbReference type="Proteomes" id="UP001056120">
    <property type="component" value="Linkage Group LG01"/>
</dbReference>
<sequence>MSAQDNNTPRCIEVTDDEDESWVINSITNATAEPASTARIHRVPTMVKDKEGHEKYYIPNVISIGPYHHGNPKFELVKKLIPIFTTKLVSNEETLWVLYRKLDTMVQDLRNFYEENSTNEFCNKNQIPFVVLDEVMKVIDVDFKIEAFICDNILASKRPKEAGLTLNQCFSNLIAYEMCSRDASYDAWVTSYICFMDTLIDHPEDVTALRKAGVVENCLGCDEEVAKLFNEIGTDLVPNNLAYLEAKNSIQMHYENPRNKYFSQLKQEDFKSPWSLLAFLGALSVIILNGVQTYFTIWPKSECDDLCMMLKKNHHI</sequence>
<accession>A0ACB9KDG5</accession>
<evidence type="ECO:0000313" key="1">
    <source>
        <dbReference type="EMBL" id="KAI3830210.1"/>
    </source>
</evidence>
<reference evidence="2" key="1">
    <citation type="journal article" date="2022" name="Mol. Ecol. Resour.">
        <title>The genomes of chicory, endive, great burdock and yacon provide insights into Asteraceae palaeo-polyploidization history and plant inulin production.</title>
        <authorList>
            <person name="Fan W."/>
            <person name="Wang S."/>
            <person name="Wang H."/>
            <person name="Wang A."/>
            <person name="Jiang F."/>
            <person name="Liu H."/>
            <person name="Zhao H."/>
            <person name="Xu D."/>
            <person name="Zhang Y."/>
        </authorList>
    </citation>
    <scope>NUCLEOTIDE SEQUENCE [LARGE SCALE GENOMIC DNA]</scope>
    <source>
        <strain evidence="2">cv. Yunnan</strain>
    </source>
</reference>
<keyword evidence="2" id="KW-1185">Reference proteome</keyword>
<proteinExistence type="predicted"/>
<protein>
    <submittedName>
        <fullName evidence="1">Uncharacterized protein</fullName>
    </submittedName>
</protein>